<dbReference type="OrthoDB" id="2603165at2"/>
<keyword evidence="2" id="KW-1185">Reference proteome</keyword>
<reference evidence="1 2" key="1">
    <citation type="submission" date="2007-03" db="EMBL/GenBank/DDBJ databases">
        <title>Complete sequence of Desulfotomaculum reducens MI-1.</title>
        <authorList>
            <consortium name="US DOE Joint Genome Institute"/>
            <person name="Copeland A."/>
            <person name="Lucas S."/>
            <person name="Lapidus A."/>
            <person name="Barry K."/>
            <person name="Detter J.C."/>
            <person name="Glavina del Rio T."/>
            <person name="Hammon N."/>
            <person name="Israni S."/>
            <person name="Dalin E."/>
            <person name="Tice H."/>
            <person name="Pitluck S."/>
            <person name="Sims D."/>
            <person name="Brettin T."/>
            <person name="Bruce D."/>
            <person name="Han C."/>
            <person name="Tapia R."/>
            <person name="Schmutz J."/>
            <person name="Larimer F."/>
            <person name="Land M."/>
            <person name="Hauser L."/>
            <person name="Kyrpides N."/>
            <person name="Kim E."/>
            <person name="Tebo B.M."/>
            <person name="Richardson P."/>
        </authorList>
    </citation>
    <scope>NUCLEOTIDE SEQUENCE [LARGE SCALE GENOMIC DNA]</scope>
    <source>
        <strain evidence="1 2">MI-1</strain>
    </source>
</reference>
<sequence length="277" mass="32814">MKSNIKEMFPVWVNDNKYYDLILSNDLDSFFSCQLLEMIKGWKVNFFNSDFKALGITENASNESDVIGVDLSLCSGKTFDNHVVMMNQDDDYNYNSANFNIIDRISRENYFSKYCGSTLLTIWSLYNIPLPKSEEAKMILLCIDSTFKGFYSPYPMPKEANKKYLVDYMDFPELYECLQRHKQYEFLNLISKYNLAGKIKPKQGYLHTDINLKALREVFDLPFLLPKNRFYKKEEYETYVNRLPRNDYRLVKDDISECMYSIALTNRDFISYSERIE</sequence>
<dbReference type="Proteomes" id="UP000001556">
    <property type="component" value="Chromosome"/>
</dbReference>
<organism evidence="1 2">
    <name type="scientific">Desulforamulus reducens (strain ATCC BAA-1160 / DSM 100696 / MI-1)</name>
    <name type="common">Desulfotomaculum reducens</name>
    <dbReference type="NCBI Taxonomy" id="349161"/>
    <lineage>
        <taxon>Bacteria</taxon>
        <taxon>Bacillati</taxon>
        <taxon>Bacillota</taxon>
        <taxon>Clostridia</taxon>
        <taxon>Eubacteriales</taxon>
        <taxon>Peptococcaceae</taxon>
        <taxon>Desulforamulus</taxon>
    </lineage>
</organism>
<dbReference type="AlphaFoldDB" id="A4J1H3"/>
<dbReference type="RefSeq" id="WP_011876764.1">
    <property type="nucleotide sequence ID" value="NC_009253.1"/>
</dbReference>
<evidence type="ECO:0000313" key="1">
    <source>
        <dbReference type="EMBL" id="ABO48926.1"/>
    </source>
</evidence>
<proteinExistence type="predicted"/>
<gene>
    <name evidence="1" type="ordered locus">Dred_0378</name>
</gene>
<dbReference type="HOGENOM" id="CLU_089993_0_0_9"/>
<evidence type="ECO:0000313" key="2">
    <source>
        <dbReference type="Proteomes" id="UP000001556"/>
    </source>
</evidence>
<dbReference type="EMBL" id="CP000612">
    <property type="protein sequence ID" value="ABO48926.1"/>
    <property type="molecule type" value="Genomic_DNA"/>
</dbReference>
<accession>A4J1H3</accession>
<dbReference type="eggNOG" id="ENOG5030N4K">
    <property type="taxonomic scope" value="Bacteria"/>
</dbReference>
<dbReference type="KEGG" id="drm:Dred_0378"/>
<protein>
    <submittedName>
        <fullName evidence="1">Uncharacterized protein</fullName>
    </submittedName>
</protein>
<name>A4J1H3_DESRM</name>